<dbReference type="GO" id="GO:0006412">
    <property type="term" value="P:translation"/>
    <property type="evidence" value="ECO:0007669"/>
    <property type="project" value="InterPro"/>
</dbReference>
<protein>
    <recommendedName>
        <fullName evidence="6">Large ribosomal subunit protein mL49</fullName>
    </recommendedName>
</protein>
<keyword evidence="3" id="KW-0689">Ribosomal protein</keyword>
<dbReference type="OrthoDB" id="19439at2759"/>
<feature type="compositionally biased region" description="Basic residues" evidence="7">
    <location>
        <begin position="111"/>
        <end position="124"/>
    </location>
</feature>
<dbReference type="AlphaFoldDB" id="A0A9W4UMP2"/>
<feature type="region of interest" description="Disordered" evidence="7">
    <location>
        <begin position="33"/>
        <end position="137"/>
    </location>
</feature>
<proteinExistence type="inferred from homology"/>
<reference evidence="8" key="1">
    <citation type="submission" date="2023-01" db="EMBL/GenBank/DDBJ databases">
        <authorList>
            <person name="Van Ghelder C."/>
            <person name="Rancurel C."/>
        </authorList>
    </citation>
    <scope>NUCLEOTIDE SEQUENCE</scope>
    <source>
        <strain evidence="8">CNCM I-4278</strain>
    </source>
</reference>
<evidence type="ECO:0000313" key="9">
    <source>
        <dbReference type="Proteomes" id="UP001152607"/>
    </source>
</evidence>
<dbReference type="PANTHER" id="PTHR13477:SF0">
    <property type="entry name" value="LARGE RIBOSOMAL SUBUNIT PROTEIN ML49"/>
    <property type="match status" value="1"/>
</dbReference>
<keyword evidence="9" id="KW-1185">Reference proteome</keyword>
<evidence type="ECO:0000256" key="3">
    <source>
        <dbReference type="ARBA" id="ARBA00022980"/>
    </source>
</evidence>
<name>A0A9W4UMP2_9PLEO</name>
<accession>A0A9W4UMP2</accession>
<comment type="caution">
    <text evidence="8">The sequence shown here is derived from an EMBL/GenBank/DDBJ whole genome shotgun (WGS) entry which is preliminary data.</text>
</comment>
<evidence type="ECO:0000256" key="1">
    <source>
        <dbReference type="ARBA" id="ARBA00004173"/>
    </source>
</evidence>
<dbReference type="InterPro" id="IPR007740">
    <property type="entry name" value="Ribosomal_mL49"/>
</dbReference>
<dbReference type="EMBL" id="CAOQHR010000008">
    <property type="protein sequence ID" value="CAI6338499.1"/>
    <property type="molecule type" value="Genomic_DNA"/>
</dbReference>
<keyword evidence="4" id="KW-0496">Mitochondrion</keyword>
<dbReference type="Gene3D" id="3.30.780.10">
    <property type="entry name" value="SUI1-like domain"/>
    <property type="match status" value="1"/>
</dbReference>
<sequence length="215" mass="23143">MPPTQFLCPLLRPLGARVPRQAHHQFLRFSTATRLREIQKPSSTPQTTPEAPSTSPSPSRAADLAAAEAATDADSAQPPAPKPALPSQHETDAEPKTSTPKKPSVGELVKKARKAKATKSKASSKSKPVVPPLKYHVGRSNNNNLPIYTDYKRGGNLHLTVIRKITGDLNALKEDLVESLNKESDAVTINSVTRSIQIKGHHVAEVSAFLTAKGM</sequence>
<evidence type="ECO:0000256" key="2">
    <source>
        <dbReference type="ARBA" id="ARBA00005677"/>
    </source>
</evidence>
<comment type="similarity">
    <text evidence="2">Belongs to the mitochondrion-specific ribosomal protein mL49 family.</text>
</comment>
<dbReference type="GO" id="GO:0005762">
    <property type="term" value="C:mitochondrial large ribosomal subunit"/>
    <property type="evidence" value="ECO:0007669"/>
    <property type="project" value="TreeGrafter"/>
</dbReference>
<evidence type="ECO:0000256" key="6">
    <source>
        <dbReference type="ARBA" id="ARBA00035191"/>
    </source>
</evidence>
<evidence type="ECO:0000256" key="5">
    <source>
        <dbReference type="ARBA" id="ARBA00023274"/>
    </source>
</evidence>
<evidence type="ECO:0000256" key="7">
    <source>
        <dbReference type="SAM" id="MobiDB-lite"/>
    </source>
</evidence>
<keyword evidence="5" id="KW-0687">Ribonucleoprotein</keyword>
<dbReference type="Proteomes" id="UP001152607">
    <property type="component" value="Unassembled WGS sequence"/>
</dbReference>
<evidence type="ECO:0000313" key="8">
    <source>
        <dbReference type="EMBL" id="CAI6338499.1"/>
    </source>
</evidence>
<gene>
    <name evidence="8" type="ORF">PDIGIT_LOCUS11628</name>
</gene>
<dbReference type="Pfam" id="PF05046">
    <property type="entry name" value="Img2"/>
    <property type="match status" value="1"/>
</dbReference>
<evidence type="ECO:0000256" key="4">
    <source>
        <dbReference type="ARBA" id="ARBA00023128"/>
    </source>
</evidence>
<feature type="compositionally biased region" description="Low complexity" evidence="7">
    <location>
        <begin position="41"/>
        <end position="76"/>
    </location>
</feature>
<comment type="subcellular location">
    <subcellularLocation>
        <location evidence="1">Mitochondrion</location>
    </subcellularLocation>
</comment>
<dbReference type="PANTHER" id="PTHR13477">
    <property type="entry name" value="MITOCHONDRIAL 39S RIBOSOMAL PROTEIN L49"/>
    <property type="match status" value="1"/>
</dbReference>
<dbReference type="GO" id="GO:0003735">
    <property type="term" value="F:structural constituent of ribosome"/>
    <property type="evidence" value="ECO:0007669"/>
    <property type="project" value="InterPro"/>
</dbReference>
<organism evidence="8 9">
    <name type="scientific">Periconia digitata</name>
    <dbReference type="NCBI Taxonomy" id="1303443"/>
    <lineage>
        <taxon>Eukaryota</taxon>
        <taxon>Fungi</taxon>
        <taxon>Dikarya</taxon>
        <taxon>Ascomycota</taxon>
        <taxon>Pezizomycotina</taxon>
        <taxon>Dothideomycetes</taxon>
        <taxon>Pleosporomycetidae</taxon>
        <taxon>Pleosporales</taxon>
        <taxon>Massarineae</taxon>
        <taxon>Periconiaceae</taxon>
        <taxon>Periconia</taxon>
    </lineage>
</organism>